<accession>A0A8S9RDZ1</accession>
<evidence type="ECO:0000313" key="1">
    <source>
        <dbReference type="EMBL" id="KAF3571050.1"/>
    </source>
</evidence>
<evidence type="ECO:0000313" key="2">
    <source>
        <dbReference type="Proteomes" id="UP000712600"/>
    </source>
</evidence>
<name>A0A8S9RDZ1_BRACR</name>
<dbReference type="AlphaFoldDB" id="A0A8S9RDZ1"/>
<protein>
    <submittedName>
        <fullName evidence="1">Uncharacterized protein</fullName>
    </submittedName>
</protein>
<dbReference type="Proteomes" id="UP000712600">
    <property type="component" value="Unassembled WGS sequence"/>
</dbReference>
<dbReference type="EMBL" id="QGKX02000095">
    <property type="protein sequence ID" value="KAF3571050.1"/>
    <property type="molecule type" value="Genomic_DNA"/>
</dbReference>
<organism evidence="1 2">
    <name type="scientific">Brassica cretica</name>
    <name type="common">Mustard</name>
    <dbReference type="NCBI Taxonomy" id="69181"/>
    <lineage>
        <taxon>Eukaryota</taxon>
        <taxon>Viridiplantae</taxon>
        <taxon>Streptophyta</taxon>
        <taxon>Embryophyta</taxon>
        <taxon>Tracheophyta</taxon>
        <taxon>Spermatophyta</taxon>
        <taxon>Magnoliopsida</taxon>
        <taxon>eudicotyledons</taxon>
        <taxon>Gunneridae</taxon>
        <taxon>Pentapetalae</taxon>
        <taxon>rosids</taxon>
        <taxon>malvids</taxon>
        <taxon>Brassicales</taxon>
        <taxon>Brassicaceae</taxon>
        <taxon>Brassiceae</taxon>
        <taxon>Brassica</taxon>
    </lineage>
</organism>
<dbReference type="Gene3D" id="3.40.50.2000">
    <property type="entry name" value="Glycogen Phosphorylase B"/>
    <property type="match status" value="1"/>
</dbReference>
<dbReference type="SUPFAM" id="SSF53756">
    <property type="entry name" value="UDP-Glycosyltransferase/glycogen phosphorylase"/>
    <property type="match status" value="1"/>
</dbReference>
<reference evidence="1" key="1">
    <citation type="submission" date="2019-12" db="EMBL/GenBank/DDBJ databases">
        <title>Genome sequencing and annotation of Brassica cretica.</title>
        <authorList>
            <person name="Studholme D.J."/>
            <person name="Sarris P."/>
        </authorList>
    </citation>
    <scope>NUCLEOTIDE SEQUENCE</scope>
    <source>
        <strain evidence="1">PFS-109/04</strain>
        <tissue evidence="1">Leaf</tissue>
    </source>
</reference>
<sequence>MTTTKKPHVLVPFPQSGHMVPHLDLTHRLLLRGAIVTVLVMPKNAPYLDPGSSLHSPEKMIYINKM</sequence>
<comment type="caution">
    <text evidence="1">The sequence shown here is derived from an EMBL/GenBank/DDBJ whole genome shotgun (WGS) entry which is preliminary data.</text>
</comment>
<gene>
    <name evidence="1" type="ORF">F2Q69_00063754</name>
</gene>
<proteinExistence type="predicted"/>